<dbReference type="GeneID" id="72184674"/>
<dbReference type="KEGG" id="halx:M0R89_05705"/>
<dbReference type="EMBL" id="CP096659">
    <property type="protein sequence ID" value="UPV75561.1"/>
    <property type="molecule type" value="Genomic_DNA"/>
</dbReference>
<protein>
    <submittedName>
        <fullName evidence="1">DUF424 family protein</fullName>
    </submittedName>
</protein>
<sequence length="96" mass="10493">MILNERRTDEGLLVAVCDDDVLGETFEDDGVSLTVTEEFYGGDEVDEQAVVDSLARASVANLVGTEAVELAIREGFVDEANVLDVESTRHAQFLRM</sequence>
<gene>
    <name evidence="1" type="ORF">M0R89_05705</name>
</gene>
<dbReference type="Gene3D" id="3.30.1860.10">
    <property type="entry name" value="uncharacterized conserved protein from methanopyrus kandleri domain like"/>
    <property type="match status" value="1"/>
</dbReference>
<reference evidence="1 2" key="1">
    <citation type="submission" date="2022-04" db="EMBL/GenBank/DDBJ databases">
        <title>Diverse halophilic archaea isolated from saline environments.</title>
        <authorList>
            <person name="Cui H.-L."/>
        </authorList>
    </citation>
    <scope>NUCLEOTIDE SEQUENCE [LARGE SCALE GENOMIC DNA]</scope>
    <source>
        <strain evidence="1 2">XZYJT49</strain>
    </source>
</reference>
<dbReference type="Pfam" id="PF04242">
    <property type="entry name" value="DUF424"/>
    <property type="match status" value="1"/>
</dbReference>
<keyword evidence="2" id="KW-1185">Reference proteome</keyword>
<evidence type="ECO:0000313" key="2">
    <source>
        <dbReference type="Proteomes" id="UP000830729"/>
    </source>
</evidence>
<dbReference type="AlphaFoldDB" id="A0A8U0HXW6"/>
<evidence type="ECO:0000313" key="1">
    <source>
        <dbReference type="EMBL" id="UPV75561.1"/>
    </source>
</evidence>
<organism evidence="1 2">
    <name type="scientific">Halorussus limi</name>
    <dbReference type="NCBI Taxonomy" id="2938695"/>
    <lineage>
        <taxon>Archaea</taxon>
        <taxon>Methanobacteriati</taxon>
        <taxon>Methanobacteriota</taxon>
        <taxon>Stenosarchaea group</taxon>
        <taxon>Halobacteria</taxon>
        <taxon>Halobacteriales</taxon>
        <taxon>Haladaptataceae</taxon>
        <taxon>Halorussus</taxon>
    </lineage>
</organism>
<proteinExistence type="predicted"/>
<dbReference type="RefSeq" id="WP_248651601.1">
    <property type="nucleotide sequence ID" value="NZ_CP096659.1"/>
</dbReference>
<accession>A0A8U0HXW6</accession>
<dbReference type="InterPro" id="IPR007355">
    <property type="entry name" value="DUF424"/>
</dbReference>
<name>A0A8U0HXW6_9EURY</name>
<dbReference type="Proteomes" id="UP000830729">
    <property type="component" value="Chromosome"/>
</dbReference>